<keyword evidence="4" id="KW-1185">Reference proteome</keyword>
<evidence type="ECO:0000259" key="2">
    <source>
        <dbReference type="Pfam" id="PF00857"/>
    </source>
</evidence>
<dbReference type="SUPFAM" id="SSF52499">
    <property type="entry name" value="Isochorismatase-like hydrolases"/>
    <property type="match status" value="1"/>
</dbReference>
<dbReference type="InterPro" id="IPR050272">
    <property type="entry name" value="Isochorismatase-like_hydrls"/>
</dbReference>
<keyword evidence="1 3" id="KW-0378">Hydrolase</keyword>
<dbReference type="KEGG" id="lsd:EMK97_06590"/>
<dbReference type="Pfam" id="PF00857">
    <property type="entry name" value="Isochorismatase"/>
    <property type="match status" value="1"/>
</dbReference>
<dbReference type="PANTHER" id="PTHR43540:SF1">
    <property type="entry name" value="ISOCHORISMATASE HYDROLASE"/>
    <property type="match status" value="1"/>
</dbReference>
<evidence type="ECO:0000313" key="4">
    <source>
        <dbReference type="Proteomes" id="UP000290244"/>
    </source>
</evidence>
<dbReference type="Proteomes" id="UP000290244">
    <property type="component" value="Chromosome"/>
</dbReference>
<dbReference type="Gene3D" id="3.40.50.850">
    <property type="entry name" value="Isochorismatase-like"/>
    <property type="match status" value="1"/>
</dbReference>
<dbReference type="Gene3D" id="3.10.450.50">
    <property type="match status" value="1"/>
</dbReference>
<dbReference type="PANTHER" id="PTHR43540">
    <property type="entry name" value="PEROXYUREIDOACRYLATE/UREIDOACRYLATE AMIDOHYDROLASE-RELATED"/>
    <property type="match status" value="1"/>
</dbReference>
<dbReference type="AlphaFoldDB" id="A0A4V0ZFY4"/>
<feature type="domain" description="Isochorismatase-like" evidence="2">
    <location>
        <begin position="133"/>
        <end position="277"/>
    </location>
</feature>
<protein>
    <submittedName>
        <fullName evidence="3">Cysteine hydrolase</fullName>
    </submittedName>
</protein>
<evidence type="ECO:0000256" key="1">
    <source>
        <dbReference type="ARBA" id="ARBA00022801"/>
    </source>
</evidence>
<dbReference type="OrthoDB" id="1157330at2"/>
<organism evidence="3 4">
    <name type="scientific">Litorilituus sediminis</name>
    <dbReference type="NCBI Taxonomy" id="718192"/>
    <lineage>
        <taxon>Bacteria</taxon>
        <taxon>Pseudomonadati</taxon>
        <taxon>Pseudomonadota</taxon>
        <taxon>Gammaproteobacteria</taxon>
        <taxon>Alteromonadales</taxon>
        <taxon>Colwelliaceae</taxon>
        <taxon>Litorilituus</taxon>
    </lineage>
</organism>
<dbReference type="CDD" id="cd01014">
    <property type="entry name" value="nicotinamidase_related"/>
    <property type="match status" value="1"/>
</dbReference>
<gene>
    <name evidence="3" type="ORF">EMK97_06590</name>
</gene>
<reference evidence="3 4" key="1">
    <citation type="submission" date="2018-12" db="EMBL/GenBank/DDBJ databases">
        <title>Complete genome of Litorilituus sediminis.</title>
        <authorList>
            <person name="Liu A."/>
            <person name="Rong J."/>
        </authorList>
    </citation>
    <scope>NUCLEOTIDE SEQUENCE [LARGE SCALE GENOMIC DNA]</scope>
    <source>
        <strain evidence="3 4">JCM 17549</strain>
    </source>
</reference>
<dbReference type="EMBL" id="CP034759">
    <property type="protein sequence ID" value="QBG35410.1"/>
    <property type="molecule type" value="Genomic_DNA"/>
</dbReference>
<dbReference type="InterPro" id="IPR032710">
    <property type="entry name" value="NTF2-like_dom_sf"/>
</dbReference>
<dbReference type="InterPro" id="IPR036380">
    <property type="entry name" value="Isochorismatase-like_sf"/>
</dbReference>
<name>A0A4V0ZFY4_9GAMM</name>
<proteinExistence type="predicted"/>
<dbReference type="InterPro" id="IPR000868">
    <property type="entry name" value="Isochorismatase-like_dom"/>
</dbReference>
<dbReference type="GO" id="GO:0016787">
    <property type="term" value="F:hydrolase activity"/>
    <property type="evidence" value="ECO:0007669"/>
    <property type="project" value="UniProtKB-KW"/>
</dbReference>
<accession>A0A4V0ZFY4</accession>
<sequence length="314" mass="34844">MNQSIRQAVMQASQQWIADFNSGNFAACLARYQAKASMSVSPFGRFQGIEQISSFWTEFAKSAPAELVYRNVQIKVLNEKQAVLSANWSMNIASGFISKELWSLADDGQWYLQEDDFSVLTQLEQPLEKAERTALVLVDLQNDYYSGGKFELQGIDAATEQARILLTHFRAHDLPVIHIQHIFKDSAAPFFNENTHGIEIETRVAPLDDEPVIVKHAIDSFTDTDLEQTLVELGIEKLVVVGAMAQACVQTICRTATYKGYECEVIADAIAAPQLTHPVQDFSGEQLVAANLISLSFGGAQAYALNDWLAKYGK</sequence>
<evidence type="ECO:0000313" key="3">
    <source>
        <dbReference type="EMBL" id="QBG35410.1"/>
    </source>
</evidence>
<dbReference type="SUPFAM" id="SSF54427">
    <property type="entry name" value="NTF2-like"/>
    <property type="match status" value="1"/>
</dbReference>
<dbReference type="RefSeq" id="WP_130600556.1">
    <property type="nucleotide sequence ID" value="NZ_CP034759.1"/>
</dbReference>